<feature type="region of interest" description="Disordered" evidence="1">
    <location>
        <begin position="1"/>
        <end position="105"/>
    </location>
</feature>
<reference evidence="2 3" key="1">
    <citation type="submission" date="2019-03" db="EMBL/GenBank/DDBJ databases">
        <title>Genomic Encyclopedia of Type Strains, Phase III (KMG-III): the genomes of soil and plant-associated and newly described type strains.</title>
        <authorList>
            <person name="Whitman W."/>
        </authorList>
    </citation>
    <scope>NUCLEOTIDE SEQUENCE [LARGE SCALE GENOMIC DNA]</scope>
    <source>
        <strain evidence="2 3">VKMAc-2574</strain>
    </source>
</reference>
<dbReference type="Proteomes" id="UP000295060">
    <property type="component" value="Unassembled WGS sequence"/>
</dbReference>
<keyword evidence="3" id="KW-1185">Reference proteome</keyword>
<dbReference type="RefSeq" id="WP_134006589.1">
    <property type="nucleotide sequence ID" value="NZ_SODU01000003.1"/>
</dbReference>
<dbReference type="EMBL" id="SODU01000003">
    <property type="protein sequence ID" value="TDW87360.1"/>
    <property type="molecule type" value="Genomic_DNA"/>
</dbReference>
<gene>
    <name evidence="2" type="ORF">EV137_5434</name>
</gene>
<protein>
    <submittedName>
        <fullName evidence="2">Uncharacterized protein</fullName>
    </submittedName>
</protein>
<proteinExistence type="predicted"/>
<name>A0ABY2FAL1_9ACTN</name>
<evidence type="ECO:0000256" key="1">
    <source>
        <dbReference type="SAM" id="MobiDB-lite"/>
    </source>
</evidence>
<sequence>MTALDGRRAARLTLRDQMVNGDTPPPAGAQSSVSQEALTQTSRQVTAMVGNGPAGLSSDLTKSVQAATLPPVAPGQARAADTSGVRNESSRFERGTGTGKNTPER</sequence>
<organism evidence="2 3">
    <name type="scientific">Kribbella pratensis</name>
    <dbReference type="NCBI Taxonomy" id="2512112"/>
    <lineage>
        <taxon>Bacteria</taxon>
        <taxon>Bacillati</taxon>
        <taxon>Actinomycetota</taxon>
        <taxon>Actinomycetes</taxon>
        <taxon>Propionibacteriales</taxon>
        <taxon>Kribbellaceae</taxon>
        <taxon>Kribbella</taxon>
    </lineage>
</organism>
<evidence type="ECO:0000313" key="2">
    <source>
        <dbReference type="EMBL" id="TDW87360.1"/>
    </source>
</evidence>
<accession>A0ABY2FAL1</accession>
<comment type="caution">
    <text evidence="2">The sequence shown here is derived from an EMBL/GenBank/DDBJ whole genome shotgun (WGS) entry which is preliminary data.</text>
</comment>
<evidence type="ECO:0000313" key="3">
    <source>
        <dbReference type="Proteomes" id="UP000295060"/>
    </source>
</evidence>
<feature type="compositionally biased region" description="Polar residues" evidence="1">
    <location>
        <begin position="29"/>
        <end position="45"/>
    </location>
</feature>